<sequence>MSDHIDIVEELYGSRYKGNPLWDNVVKKLTVRQAYVFYYSLAYFEKNKTTTALGIFDLPDKTAVHKCLMDALQKEKNPNQAAQIIGDNVHKILINDNDLLWIKTELRAAIWLSYSMATFNHSNRKFFLSYLRSTSEAEFVNRLLHVIDIHGCGLRGDLAEIIRGAFDHNTHDLPIDHRTSFNNHQGNYVSNRIDDHFLNWLNKLPLDEVDAILERFKADEILVLVGIFVPVSKKDKIALVKASLDIRQYMYITSSADASLYLYGVKNDINTVTTNQSEDELDNKNKNKKKNFAKLSAYEIINLLIKARRSREHRKIRSTTKNDRSLTLNKEAHSTLIELSGQLNTTPKKVVEALIEKVDLGNAYEVLEIDKLISGRRSVKGKSPLEKPIKQQESVKLEEAIEVEEPIELEEAIKDLEIKPNQTNKRKRQRDALLNYNKR</sequence>
<evidence type="ECO:0000256" key="1">
    <source>
        <dbReference type="SAM" id="MobiDB-lite"/>
    </source>
</evidence>
<proteinExistence type="predicted"/>
<evidence type="ECO:0000313" key="3">
    <source>
        <dbReference type="Proteomes" id="UP001461960"/>
    </source>
</evidence>
<dbReference type="RefSeq" id="WP_345832550.1">
    <property type="nucleotide sequence ID" value="NZ_JBDGHN010000008.1"/>
</dbReference>
<reference evidence="2 3" key="1">
    <citation type="submission" date="2024-05" db="EMBL/GenBank/DDBJ databases">
        <authorList>
            <person name="Kim H.-Y."/>
            <person name="Kim E."/>
            <person name="Cai Y."/>
            <person name="Yang S.-M."/>
            <person name="Lee W."/>
        </authorList>
    </citation>
    <scope>NUCLEOTIDE SEQUENCE [LARGE SCALE GENOMIC DNA]</scope>
    <source>
        <strain evidence="2 3">FBL11</strain>
    </source>
</reference>
<gene>
    <name evidence="2" type="ORF">AAIR29_12580</name>
</gene>
<accession>A0ABU9XAL7</accession>
<dbReference type="EMBL" id="JBDGHN010000008">
    <property type="protein sequence ID" value="MEN2752466.1"/>
    <property type="molecule type" value="Genomic_DNA"/>
</dbReference>
<comment type="caution">
    <text evidence="2">The sequence shown here is derived from an EMBL/GenBank/DDBJ whole genome shotgun (WGS) entry which is preliminary data.</text>
</comment>
<dbReference type="Proteomes" id="UP001461960">
    <property type="component" value="Unassembled WGS sequence"/>
</dbReference>
<protein>
    <submittedName>
        <fullName evidence="2">Uncharacterized protein</fullName>
    </submittedName>
</protein>
<evidence type="ECO:0000313" key="2">
    <source>
        <dbReference type="EMBL" id="MEN2752466.1"/>
    </source>
</evidence>
<name>A0ABU9XAL7_9GAMM</name>
<organism evidence="2 3">
    <name type="scientific">Psychrobacter saeujeotis</name>
    <dbReference type="NCBI Taxonomy" id="3143436"/>
    <lineage>
        <taxon>Bacteria</taxon>
        <taxon>Pseudomonadati</taxon>
        <taxon>Pseudomonadota</taxon>
        <taxon>Gammaproteobacteria</taxon>
        <taxon>Moraxellales</taxon>
        <taxon>Moraxellaceae</taxon>
        <taxon>Psychrobacter</taxon>
    </lineage>
</organism>
<feature type="region of interest" description="Disordered" evidence="1">
    <location>
        <begin position="413"/>
        <end position="439"/>
    </location>
</feature>
<keyword evidence="3" id="KW-1185">Reference proteome</keyword>